<feature type="compositionally biased region" description="Basic and acidic residues" evidence="1">
    <location>
        <begin position="387"/>
        <end position="399"/>
    </location>
</feature>
<dbReference type="SMART" id="SM00198">
    <property type="entry name" value="SCP"/>
    <property type="match status" value="1"/>
</dbReference>
<keyword evidence="2" id="KW-0732">Signal</keyword>
<dbReference type="InterPro" id="IPR035940">
    <property type="entry name" value="CAP_sf"/>
</dbReference>
<comment type="caution">
    <text evidence="4">The sequence shown here is derived from an EMBL/GenBank/DDBJ whole genome shotgun (WGS) entry which is preliminary data.</text>
</comment>
<dbReference type="PANTHER" id="PTHR10334">
    <property type="entry name" value="CYSTEINE-RICH SECRETORY PROTEIN-RELATED"/>
    <property type="match status" value="1"/>
</dbReference>
<keyword evidence="5" id="KW-1185">Reference proteome</keyword>
<feature type="domain" description="SCP" evidence="3">
    <location>
        <begin position="25"/>
        <end position="170"/>
    </location>
</feature>
<feature type="signal peptide" evidence="2">
    <location>
        <begin position="1"/>
        <end position="18"/>
    </location>
</feature>
<dbReference type="SUPFAM" id="SSF55797">
    <property type="entry name" value="PR-1-like"/>
    <property type="match status" value="2"/>
</dbReference>
<organism evidence="4 5">
    <name type="scientific">Lymnaea stagnalis</name>
    <name type="common">Great pond snail</name>
    <name type="synonym">Helix stagnalis</name>
    <dbReference type="NCBI Taxonomy" id="6523"/>
    <lineage>
        <taxon>Eukaryota</taxon>
        <taxon>Metazoa</taxon>
        <taxon>Spiralia</taxon>
        <taxon>Lophotrochozoa</taxon>
        <taxon>Mollusca</taxon>
        <taxon>Gastropoda</taxon>
        <taxon>Heterobranchia</taxon>
        <taxon>Euthyneura</taxon>
        <taxon>Panpulmonata</taxon>
        <taxon>Hygrophila</taxon>
        <taxon>Lymnaeoidea</taxon>
        <taxon>Lymnaeidae</taxon>
        <taxon>Lymnaea</taxon>
    </lineage>
</organism>
<reference evidence="4 5" key="1">
    <citation type="submission" date="2024-04" db="EMBL/GenBank/DDBJ databases">
        <authorList>
            <consortium name="Genoscope - CEA"/>
            <person name="William W."/>
        </authorList>
    </citation>
    <scope>NUCLEOTIDE SEQUENCE [LARGE SCALE GENOMIC DNA]</scope>
</reference>
<evidence type="ECO:0000313" key="5">
    <source>
        <dbReference type="Proteomes" id="UP001497497"/>
    </source>
</evidence>
<dbReference type="Gene3D" id="3.40.33.10">
    <property type="entry name" value="CAP"/>
    <property type="match status" value="2"/>
</dbReference>
<feature type="compositionally biased region" description="Polar residues" evidence="1">
    <location>
        <begin position="373"/>
        <end position="384"/>
    </location>
</feature>
<feature type="chain" id="PRO_5043943070" description="SCP domain-containing protein" evidence="2">
    <location>
        <begin position="19"/>
        <end position="440"/>
    </location>
</feature>
<dbReference type="Pfam" id="PF00188">
    <property type="entry name" value="CAP"/>
    <property type="match status" value="2"/>
</dbReference>
<dbReference type="InterPro" id="IPR014044">
    <property type="entry name" value="CAP_dom"/>
</dbReference>
<sequence length="440" mass="50245">MAWLTALLVLAVSLVVHGNLVDISPETYRILSAHNTARRAVGAANMLEMTWDAGLARQAGQWSERCRYIRPRDEYDVGSNLYYELDFVYGFDSIQAFVTRALTAWADHQNTFRYARNCGRACSYVQMIFSETDLVGCALSTCNNLEARAMTDKSASLFVCFYSPKTRLTDSLPFVYGEACSQCARRGYRCDDGLCSHPDRAFIPTWVIDGNELRPSNTAGRIEDALTINERNSMTTAHNSMRRDVRRRPIEWDDDLERWAKYIVNCTTDYPGPEGTYTNFLRVQSGDDLYRNVLGWTDEGDQTNLKLIHGCRTMRDVGRCNHYTNVLQLALTSMACAAKYCGDGTRQLVCLYDNSTDRYARYRLRPDPRRNTPRVSNVRGTTPSYEAEERRRILVERQRASRGRLTTRPTRPTARDDRREGPGVAQKTRQRPGVYTKAQN</sequence>
<accession>A0AAV2I0X9</accession>
<evidence type="ECO:0000256" key="2">
    <source>
        <dbReference type="SAM" id="SignalP"/>
    </source>
</evidence>
<feature type="compositionally biased region" description="Low complexity" evidence="1">
    <location>
        <begin position="403"/>
        <end position="412"/>
    </location>
</feature>
<dbReference type="AlphaFoldDB" id="A0AAV2I0X9"/>
<proteinExistence type="predicted"/>
<dbReference type="InterPro" id="IPR001283">
    <property type="entry name" value="CRISP-related"/>
</dbReference>
<dbReference type="Proteomes" id="UP001497497">
    <property type="component" value="Unassembled WGS sequence"/>
</dbReference>
<evidence type="ECO:0000259" key="3">
    <source>
        <dbReference type="SMART" id="SM00198"/>
    </source>
</evidence>
<gene>
    <name evidence="4" type="ORF">GSLYS_00012111001</name>
</gene>
<feature type="region of interest" description="Disordered" evidence="1">
    <location>
        <begin position="366"/>
        <end position="440"/>
    </location>
</feature>
<evidence type="ECO:0000256" key="1">
    <source>
        <dbReference type="SAM" id="MobiDB-lite"/>
    </source>
</evidence>
<evidence type="ECO:0000313" key="4">
    <source>
        <dbReference type="EMBL" id="CAL1538290.1"/>
    </source>
</evidence>
<dbReference type="EMBL" id="CAXITT010000293">
    <property type="protein sequence ID" value="CAL1538290.1"/>
    <property type="molecule type" value="Genomic_DNA"/>
</dbReference>
<name>A0AAV2I0X9_LYMST</name>
<protein>
    <recommendedName>
        <fullName evidence="3">SCP domain-containing protein</fullName>
    </recommendedName>
</protein>